<keyword evidence="7" id="KW-1185">Reference proteome</keyword>
<dbReference type="PANTHER" id="PTHR12338">
    <property type="entry name" value="AUTOTRANSPORTER"/>
    <property type="match status" value="1"/>
</dbReference>
<comment type="caution">
    <text evidence="6">The sequence shown here is derived from an EMBL/GenBank/DDBJ whole genome shotgun (WGS) entry which is preliminary data.</text>
</comment>
<keyword evidence="2" id="KW-0964">Secreted</keyword>
<proteinExistence type="predicted"/>
<evidence type="ECO:0000256" key="2">
    <source>
        <dbReference type="ARBA" id="ARBA00022525"/>
    </source>
</evidence>
<evidence type="ECO:0000256" key="1">
    <source>
        <dbReference type="ARBA" id="ARBA00004613"/>
    </source>
</evidence>
<dbReference type="NCBIfam" id="TIGR01901">
    <property type="entry name" value="adhes_NPXG"/>
    <property type="match status" value="1"/>
</dbReference>
<dbReference type="SUPFAM" id="SSF51126">
    <property type="entry name" value="Pectin lyase-like"/>
    <property type="match status" value="1"/>
</dbReference>
<dbReference type="Proteomes" id="UP001419910">
    <property type="component" value="Unassembled WGS sequence"/>
</dbReference>
<sequence>MTSITRRLSTSTALPRFSRLALLGLAGSLAVASAAQAQDLPTGGSVVAGSARIINTTNKVTIVQASQATALNWDSFNIGQGKIVQFIQPNASAVALNRVTGNDGSVILGSLTSNGKVFLVNPNGVMFGQGAQVSVGGLVASTRGISNADFMAGRYSFAGSGGGAVLNQGTITAHDGGYVALLGATVSNDGLISARFGTVALAAGNAFTLDVAGDGLLNVAVDAGAVNALVRNGGMIRADGGNVLLTAQAAGQLLHTVVNNSGVIEAHTLQNQGGTIRLMGDMASGTINQSGTLDAGAPNGGDGGFIETSAAHVNIADSSKISTAAPGGVTGTWLIDPQDFTIGAGGNISGATLSALLVTNSVTISTLPGPDMTTPGTPPVTNMGTSSPGNGDINVNDSIAWTATPSTTTLRLNAVRDVNINASITATNGNVVACCGRDVNVNAAITTTNGSVLLNAGHNVNVSAAMTTTDGNIALCAGLNILIAGAVTLTRGSTIPSQSLGLQAGLLMIAGAAGTGPGIAGGTVTFAPLVPPITVTGPNALVNINYNPVSYAAPTDFSNRFTLSLGAAIVQHMLLFPKGAKTADGSTATTLSGFNTTAASGVPAGVTLVAGPNAVATFDSAGAGTGIGITYTGYSLAGANAGQYALAGSCCVSTFRTTGVITAAVVVIPPVDVPPVVVPPVDVPPVVVPPVVVPPVVVPPVVVPPVVTPPGSTPVPVTETPIGQYPIAGAAPIGASGGYELAVVNGGVHLPGGQLQSTQPLVEVPQPVVEVLAPAPVGPFIQPLPRTPYAPKQDRN</sequence>
<feature type="chain" id="PRO_5045610134" evidence="4">
    <location>
        <begin position="38"/>
        <end position="796"/>
    </location>
</feature>
<evidence type="ECO:0000259" key="5">
    <source>
        <dbReference type="SMART" id="SM00912"/>
    </source>
</evidence>
<dbReference type="InterPro" id="IPR008638">
    <property type="entry name" value="FhaB/CdiA-like_TPS"/>
</dbReference>
<evidence type="ECO:0000313" key="7">
    <source>
        <dbReference type="Proteomes" id="UP001419910"/>
    </source>
</evidence>
<evidence type="ECO:0000256" key="3">
    <source>
        <dbReference type="ARBA" id="ARBA00022729"/>
    </source>
</evidence>
<reference evidence="6 7" key="1">
    <citation type="submission" date="2024-05" db="EMBL/GenBank/DDBJ databases">
        <authorList>
            <person name="Liu Q."/>
            <person name="Xin Y.-H."/>
        </authorList>
    </citation>
    <scope>NUCLEOTIDE SEQUENCE [LARGE SCALE GENOMIC DNA]</scope>
    <source>
        <strain evidence="6 7">CGMCC 1.10181</strain>
    </source>
</reference>
<dbReference type="InterPro" id="IPR041248">
    <property type="entry name" value="YDG"/>
</dbReference>
<dbReference type="InterPro" id="IPR012334">
    <property type="entry name" value="Pectin_lyas_fold"/>
</dbReference>
<organism evidence="6 7">
    <name type="scientific">Sphingomonas oligophenolica</name>
    <dbReference type="NCBI Taxonomy" id="301154"/>
    <lineage>
        <taxon>Bacteria</taxon>
        <taxon>Pseudomonadati</taxon>
        <taxon>Pseudomonadota</taxon>
        <taxon>Alphaproteobacteria</taxon>
        <taxon>Sphingomonadales</taxon>
        <taxon>Sphingomonadaceae</taxon>
        <taxon>Sphingomonas</taxon>
    </lineage>
</organism>
<dbReference type="InterPro" id="IPR050909">
    <property type="entry name" value="Bact_Autotransporter_VF"/>
</dbReference>
<accession>A0ABU9Y0P6</accession>
<evidence type="ECO:0000313" key="6">
    <source>
        <dbReference type="EMBL" id="MEN2789354.1"/>
    </source>
</evidence>
<comment type="subcellular location">
    <subcellularLocation>
        <location evidence="1">Secreted</location>
    </subcellularLocation>
</comment>
<dbReference type="EMBL" id="JBDIME010000004">
    <property type="protein sequence ID" value="MEN2789354.1"/>
    <property type="molecule type" value="Genomic_DNA"/>
</dbReference>
<dbReference type="Pfam" id="PF05860">
    <property type="entry name" value="TPS"/>
    <property type="match status" value="1"/>
</dbReference>
<dbReference type="Pfam" id="PF18657">
    <property type="entry name" value="YDG"/>
    <property type="match status" value="1"/>
</dbReference>
<feature type="signal peptide" evidence="4">
    <location>
        <begin position="1"/>
        <end position="37"/>
    </location>
</feature>
<dbReference type="SMART" id="SM00912">
    <property type="entry name" value="Haemagg_act"/>
    <property type="match status" value="1"/>
</dbReference>
<dbReference type="InterPro" id="IPR011050">
    <property type="entry name" value="Pectin_lyase_fold/virulence"/>
</dbReference>
<feature type="domain" description="Filamentous haemagglutinin FhaB/tRNA nuclease CdiA-like TPS" evidence="5">
    <location>
        <begin position="37"/>
        <end position="149"/>
    </location>
</feature>
<name>A0ABU9Y0P6_9SPHN</name>
<keyword evidence="3 4" id="KW-0732">Signal</keyword>
<dbReference type="Gene3D" id="2.160.20.10">
    <property type="entry name" value="Single-stranded right-handed beta-helix, Pectin lyase-like"/>
    <property type="match status" value="1"/>
</dbReference>
<gene>
    <name evidence="6" type="ORF">ABC974_06950</name>
</gene>
<protein>
    <submittedName>
        <fullName evidence="6">Filamentous hemagglutinin N-terminal domain-containing protein</fullName>
    </submittedName>
</protein>
<evidence type="ECO:0000256" key="4">
    <source>
        <dbReference type="SAM" id="SignalP"/>
    </source>
</evidence>
<dbReference type="PANTHER" id="PTHR12338:SF8">
    <property type="entry name" value="HEME_HEMOPEXIN-BINDING PROTEIN"/>
    <property type="match status" value="1"/>
</dbReference>
<dbReference type="RefSeq" id="WP_343887344.1">
    <property type="nucleotide sequence ID" value="NZ_BAAAEH010000002.1"/>
</dbReference>